<dbReference type="PANTHER" id="PTHR13126:SF0">
    <property type="entry name" value="ATP SYNTHASE MITOCHONDRIAL F1 COMPLEX ASSEMBLY FACTOR 1"/>
    <property type="match status" value="1"/>
</dbReference>
<feature type="region of interest" description="Disordered" evidence="5">
    <location>
        <begin position="60"/>
        <end position="101"/>
    </location>
</feature>
<dbReference type="InterPro" id="IPR010591">
    <property type="entry name" value="ATP11"/>
</dbReference>
<evidence type="ECO:0000256" key="4">
    <source>
        <dbReference type="ARBA" id="ARBA00023128"/>
    </source>
</evidence>
<proteinExistence type="inferred from homology"/>
<evidence type="ECO:0000313" key="7">
    <source>
        <dbReference type="Proteomes" id="UP001447188"/>
    </source>
</evidence>
<protein>
    <submittedName>
        <fullName evidence="6">Uncharacterized protein</fullName>
    </submittedName>
</protein>
<comment type="similarity">
    <text evidence="2">Belongs to the ATP11 family.</text>
</comment>
<accession>A0ABR3G9H5</accession>
<gene>
    <name evidence="6" type="ORF">Q9L58_008903</name>
</gene>
<keyword evidence="7" id="KW-1185">Reference proteome</keyword>
<comment type="caution">
    <text evidence="6">The sequence shown here is derived from an EMBL/GenBank/DDBJ whole genome shotgun (WGS) entry which is preliminary data.</text>
</comment>
<keyword evidence="4" id="KW-0496">Mitochondrion</keyword>
<comment type="subcellular location">
    <subcellularLocation>
        <location evidence="1">Mitochondrion</location>
    </subcellularLocation>
</comment>
<sequence>MASAARPFALRHGLLTSFKPPILTQRRHARALDIRFVQTRPLPAIFEKYRSQLSAKGVISPDQLASKAQSAAPPPPQPQPPPPILSHPPPPPPIPTTAAPKKGIKTLSSYVDVSKLRALPTTKEIEYIWRARFVSDPQSLCAVVPRSKYTLMEADAKLHPMFILPLPREGQGVEMHFLQWAFPERRTSTVIFTSLAEYRLRGEWATPHTTVTHHLELAEQKGVVLSQGAVGEGGGVTTDEARWLVVALQKFYGANGGSEVGRRRRRLLEQFTSGDPEFKVEKLISEVEMIE</sequence>
<evidence type="ECO:0000256" key="2">
    <source>
        <dbReference type="ARBA" id="ARBA00009116"/>
    </source>
</evidence>
<name>A0ABR3G9H5_9PEZI</name>
<dbReference type="EMBL" id="JBBBZM010000180">
    <property type="protein sequence ID" value="KAL0632231.1"/>
    <property type="molecule type" value="Genomic_DNA"/>
</dbReference>
<evidence type="ECO:0000256" key="3">
    <source>
        <dbReference type="ARBA" id="ARBA00022946"/>
    </source>
</evidence>
<evidence type="ECO:0000313" key="6">
    <source>
        <dbReference type="EMBL" id="KAL0632231.1"/>
    </source>
</evidence>
<dbReference type="PANTHER" id="PTHR13126">
    <property type="entry name" value="CHAPERONE ATP11"/>
    <property type="match status" value="1"/>
</dbReference>
<evidence type="ECO:0000256" key="5">
    <source>
        <dbReference type="SAM" id="MobiDB-lite"/>
    </source>
</evidence>
<keyword evidence="3" id="KW-0809">Transit peptide</keyword>
<dbReference type="Proteomes" id="UP001447188">
    <property type="component" value="Unassembled WGS sequence"/>
</dbReference>
<organism evidence="6 7">
    <name type="scientific">Discina gigas</name>
    <dbReference type="NCBI Taxonomy" id="1032678"/>
    <lineage>
        <taxon>Eukaryota</taxon>
        <taxon>Fungi</taxon>
        <taxon>Dikarya</taxon>
        <taxon>Ascomycota</taxon>
        <taxon>Pezizomycotina</taxon>
        <taxon>Pezizomycetes</taxon>
        <taxon>Pezizales</taxon>
        <taxon>Discinaceae</taxon>
        <taxon>Discina</taxon>
    </lineage>
</organism>
<feature type="compositionally biased region" description="Pro residues" evidence="5">
    <location>
        <begin position="72"/>
        <end position="95"/>
    </location>
</feature>
<evidence type="ECO:0000256" key="1">
    <source>
        <dbReference type="ARBA" id="ARBA00004173"/>
    </source>
</evidence>
<dbReference type="Pfam" id="PF06644">
    <property type="entry name" value="ATP11"/>
    <property type="match status" value="1"/>
</dbReference>
<reference evidence="6 7" key="1">
    <citation type="submission" date="2024-02" db="EMBL/GenBank/DDBJ databases">
        <title>Discinaceae phylogenomics.</title>
        <authorList>
            <person name="Dirks A.C."/>
            <person name="James T.Y."/>
        </authorList>
    </citation>
    <scope>NUCLEOTIDE SEQUENCE [LARGE SCALE GENOMIC DNA]</scope>
    <source>
        <strain evidence="6 7">ACD0624</strain>
    </source>
</reference>